<keyword evidence="2" id="KW-1185">Reference proteome</keyword>
<protein>
    <submittedName>
        <fullName evidence="1">Uncharacterized protein</fullName>
    </submittedName>
</protein>
<dbReference type="GeneID" id="80034701"/>
<reference evidence="1" key="1">
    <citation type="submission" date="2022-10" db="EMBL/GenBank/DDBJ databases">
        <authorList>
            <person name="Shreffler J."/>
            <person name="Spring A.M."/>
            <person name="Klyczek K."/>
            <person name="Garlena R.A."/>
            <person name="Russell D.A."/>
            <person name="Pope W.H."/>
            <person name="Jacobs-Sera D."/>
            <person name="Hatfull G.F."/>
        </authorList>
    </citation>
    <scope>NUCLEOTIDE SEQUENCE</scope>
</reference>
<accession>A0A9E8AAE0</accession>
<proteinExistence type="predicted"/>
<name>A0A9E8AAE0_9CAUD</name>
<gene>
    <name evidence="1" type="primary">37</name>
    <name evidence="1" type="ORF">SEA_BAUER_37</name>
</gene>
<dbReference type="EMBL" id="OP580516">
    <property type="protein sequence ID" value="UYM26586.1"/>
    <property type="molecule type" value="Genomic_DNA"/>
</dbReference>
<evidence type="ECO:0000313" key="1">
    <source>
        <dbReference type="EMBL" id="UYM26586.1"/>
    </source>
</evidence>
<dbReference type="Proteomes" id="UP001156221">
    <property type="component" value="Segment"/>
</dbReference>
<dbReference type="Pfam" id="PF19730">
    <property type="entry name" value="DUF6221"/>
    <property type="match status" value="1"/>
</dbReference>
<dbReference type="RefSeq" id="YP_010761330.1">
    <property type="nucleotide sequence ID" value="NC_073594.1"/>
</dbReference>
<organism evidence="1 2">
    <name type="scientific">Arthrobacter phage Bauer</name>
    <dbReference type="NCBI Taxonomy" id="2985648"/>
    <lineage>
        <taxon>Viruses</taxon>
        <taxon>Duplodnaviria</taxon>
        <taxon>Heunggongvirae</taxon>
        <taxon>Uroviricota</taxon>
        <taxon>Caudoviricetes</taxon>
        <taxon>Bauervirus</taxon>
        <taxon>Bauervirus bauer</taxon>
    </lineage>
</organism>
<sequence length="95" mass="10481">MASLVEFLEARIAEDEARARYPYLASHPDPLFSPARALAECAAKRAILDGWEDPDDIGPLDGDVDAGHVLAMDKAVRALAAVYKDHKDYRQEWAA</sequence>
<dbReference type="KEGG" id="vg:80034701"/>
<evidence type="ECO:0000313" key="2">
    <source>
        <dbReference type="Proteomes" id="UP001156221"/>
    </source>
</evidence>
<dbReference type="InterPro" id="IPR046193">
    <property type="entry name" value="DUF6221"/>
</dbReference>